<feature type="domain" description="Aminotransferase class I/classII large" evidence="4">
    <location>
        <begin position="25"/>
        <end position="369"/>
    </location>
</feature>
<dbReference type="Gene3D" id="3.90.1150.10">
    <property type="entry name" value="Aspartate Aminotransferase, domain 1"/>
    <property type="match status" value="1"/>
</dbReference>
<dbReference type="Proteomes" id="UP000326641">
    <property type="component" value="Unassembled WGS sequence"/>
</dbReference>
<keyword evidence="3" id="KW-0663">Pyridoxal phosphate</keyword>
<comment type="caution">
    <text evidence="5">The sequence shown here is derived from an EMBL/GenBank/DDBJ whole genome shotgun (WGS) entry which is preliminary data.</text>
</comment>
<dbReference type="GO" id="GO:0009102">
    <property type="term" value="P:biotin biosynthetic process"/>
    <property type="evidence" value="ECO:0007669"/>
    <property type="project" value="TreeGrafter"/>
</dbReference>
<dbReference type="InterPro" id="IPR015424">
    <property type="entry name" value="PyrdxlP-dep_Trfase"/>
</dbReference>
<dbReference type="InterPro" id="IPR015421">
    <property type="entry name" value="PyrdxlP-dep_Trfase_major"/>
</dbReference>
<dbReference type="EC" id="2.3.1.47" evidence="5"/>
<dbReference type="PANTHER" id="PTHR13693:SF100">
    <property type="entry name" value="8-AMINO-7-OXONONANOATE SYNTHASE"/>
    <property type="match status" value="1"/>
</dbReference>
<dbReference type="InterPro" id="IPR004839">
    <property type="entry name" value="Aminotransferase_I/II_large"/>
</dbReference>
<evidence type="ECO:0000313" key="6">
    <source>
        <dbReference type="Proteomes" id="UP000326641"/>
    </source>
</evidence>
<proteinExistence type="predicted"/>
<comment type="cofactor">
    <cofactor evidence="1">
        <name>pyridoxal 5'-phosphate</name>
        <dbReference type="ChEBI" id="CHEBI:597326"/>
    </cofactor>
</comment>
<dbReference type="Pfam" id="PF00155">
    <property type="entry name" value="Aminotran_1_2"/>
    <property type="match status" value="1"/>
</dbReference>
<organism evidence="5 6">
    <name type="scientific">Candidatus Defluviicoccus seviourii</name>
    <dbReference type="NCBI Taxonomy" id="2565273"/>
    <lineage>
        <taxon>Bacteria</taxon>
        <taxon>Pseudomonadati</taxon>
        <taxon>Pseudomonadota</taxon>
        <taxon>Alphaproteobacteria</taxon>
        <taxon>Rhodospirillales</taxon>
        <taxon>Rhodospirillaceae</taxon>
        <taxon>Defluviicoccus</taxon>
    </lineage>
</organism>
<dbReference type="PANTHER" id="PTHR13693">
    <property type="entry name" value="CLASS II AMINOTRANSFERASE/8-AMINO-7-OXONONANOATE SYNTHASE"/>
    <property type="match status" value="1"/>
</dbReference>
<dbReference type="EMBL" id="UXAT02000007">
    <property type="protein sequence ID" value="VUX45746.1"/>
    <property type="molecule type" value="Genomic_DNA"/>
</dbReference>
<dbReference type="InterPro" id="IPR015422">
    <property type="entry name" value="PyrdxlP-dep_Trfase_small"/>
</dbReference>
<reference evidence="5" key="1">
    <citation type="submission" date="2018-11" db="EMBL/GenBank/DDBJ databases">
        <authorList>
            <person name="Onetto C."/>
        </authorList>
    </citation>
    <scope>NUCLEOTIDE SEQUENCE [LARGE SCALE GENOMIC DNA]</scope>
</reference>
<accession>A0A564WBA7</accession>
<dbReference type="Gene3D" id="3.40.640.10">
    <property type="entry name" value="Type I PLP-dependent aspartate aminotransferase-like (Major domain)"/>
    <property type="match status" value="1"/>
</dbReference>
<name>A0A564WBA7_9PROT</name>
<evidence type="ECO:0000313" key="5">
    <source>
        <dbReference type="EMBL" id="VUX45746.1"/>
    </source>
</evidence>
<evidence type="ECO:0000256" key="3">
    <source>
        <dbReference type="ARBA" id="ARBA00022898"/>
    </source>
</evidence>
<sequence length="379" mass="40114">MRRLQEEFARLRRTQRQRSLELPRGIDFTSNDYLGFSSHPALVSAVRDALDETGSVGAAGSRLLRGHQPGHAALETFAAAFFGCDKALYFSTGFLANYALFTTLVGRHDAIIFDELIHASAKEGIHAAHARRFKVRHNDIDAFAAAVQRAKQAGAQQVWLAVESVYSMDGDVAPVEALIALAHAEDAMLIVDEAHATGVFGASGRGVGDGRHGDPRVISLHTCGKALGAAGGLVCACGPVIDYLISAARPFIYSTAPPAFLAFAVRRALALITEEPWRRHDLLQLSALARAKLAAVPGAVVPDTAASQIIPVLLGTEARALTVAGALRTAGFDVRAIRPPTVPPGTARLRISLSVERTEAEVEALAEALARALAADKAA</sequence>
<dbReference type="InterPro" id="IPR050087">
    <property type="entry name" value="AON_synthase_class-II"/>
</dbReference>
<dbReference type="GO" id="GO:0030170">
    <property type="term" value="F:pyridoxal phosphate binding"/>
    <property type="evidence" value="ECO:0007669"/>
    <property type="project" value="InterPro"/>
</dbReference>
<evidence type="ECO:0000259" key="4">
    <source>
        <dbReference type="Pfam" id="PF00155"/>
    </source>
</evidence>
<evidence type="ECO:0000256" key="2">
    <source>
        <dbReference type="ARBA" id="ARBA00022679"/>
    </source>
</evidence>
<keyword evidence="2 5" id="KW-0808">Transferase</keyword>
<evidence type="ECO:0000256" key="1">
    <source>
        <dbReference type="ARBA" id="ARBA00001933"/>
    </source>
</evidence>
<keyword evidence="5" id="KW-0012">Acyltransferase</keyword>
<dbReference type="AlphaFoldDB" id="A0A564WBA7"/>
<protein>
    <submittedName>
        <fullName evidence="5">8-amino-7-oxononanoate synthase</fullName>
        <ecNumber evidence="5">2.3.1.47</ecNumber>
    </submittedName>
</protein>
<gene>
    <name evidence="5" type="primary">bioF</name>
    <name evidence="5" type="ORF">DF3PA_150023</name>
</gene>
<dbReference type="SUPFAM" id="SSF53383">
    <property type="entry name" value="PLP-dependent transferases"/>
    <property type="match status" value="1"/>
</dbReference>
<keyword evidence="6" id="KW-1185">Reference proteome</keyword>
<dbReference type="GO" id="GO:0008710">
    <property type="term" value="F:8-amino-7-oxononanoate synthase activity"/>
    <property type="evidence" value="ECO:0007669"/>
    <property type="project" value="UniProtKB-EC"/>
</dbReference>